<accession>A0A370H9S2</accession>
<comment type="similarity">
    <text evidence="6">Belongs to the LpqB lipoprotein family.</text>
</comment>
<dbReference type="STRING" id="1210089.GCA_001613165_00267"/>
<evidence type="ECO:0000256" key="2">
    <source>
        <dbReference type="ARBA" id="ARBA00022729"/>
    </source>
</evidence>
<keyword evidence="8" id="KW-1133">Transmembrane helix</keyword>
<keyword evidence="4" id="KW-0564">Palmitate</keyword>
<feature type="transmembrane region" description="Helical" evidence="8">
    <location>
        <begin position="21"/>
        <end position="38"/>
    </location>
</feature>
<dbReference type="SUPFAM" id="SSF50969">
    <property type="entry name" value="YVTN repeat-like/Quinoprotein amine dehydrogenase"/>
    <property type="match status" value="1"/>
</dbReference>
<gene>
    <name evidence="6" type="primary">lpqB</name>
    <name evidence="10" type="ORF">DFR68_103564</name>
</gene>
<dbReference type="HAMAP" id="MF_01373">
    <property type="entry name" value="LpqB_lipoprot"/>
    <property type="match status" value="1"/>
</dbReference>
<dbReference type="AlphaFoldDB" id="A0A370H9S2"/>
<dbReference type="Pfam" id="PF25976">
    <property type="entry name" value="LpqB_N"/>
    <property type="match status" value="1"/>
</dbReference>
<feature type="domain" description="GerMN" evidence="9">
    <location>
        <begin position="217"/>
        <end position="315"/>
    </location>
</feature>
<dbReference type="InterPro" id="IPR059026">
    <property type="entry name" value="LpqB_N"/>
</dbReference>
<dbReference type="Pfam" id="PF10646">
    <property type="entry name" value="Germane"/>
    <property type="match status" value="1"/>
</dbReference>
<sequence length="616" mass="65018">MSARSATQRRPALRPPGRRWIVVRAVLGMLLAVITFAGCANLPDSSPPQALGTIDREPTSAGPPPPIGGRDPDLLLRDFLQATADPSNRHQTARQYLTPAAAVNWDDAASTVIVEKPDTLRESRSGESATYRIRAHKIGELEADGSYRAVDTTLEDKIEMTKVGNEWRIDELPSGVVMESTAFDKTYRRYPLYFSNAAGSSMVPDLRWVSVGKDQLTQRLLSLLTEGPQPALAPAVRNVLSGSVSLRGGVTKANGDTDGVGVGLGGVRIDFAGASALDQRSRELLASQVVLTLSHAEILGPYVLLGDGKPLDERYAGTGWSVADVNAMSPTANAHNKIGLHAVRDGALMKVTDNGIVAAPGYFGAARNLQSVALTPDGQLVAAVADSGRPAPEPSRTLVIGSYDGTALAVAEGNTFTRPSWTADGTSAWSVIDGERVVRAVHDRNTGNVSVQDVDTSALFSTPASASEPMLRTPITELRMSRTGARAAIIAGGKAYVVVVVPQPDGKFALTSPLPIAMGLSTSAVSLDWLSGDTIMLAREGSVDPVQTVLIDGSQPNPVTSQNLTPPVRVVSASLDTQYITDSRAVMQLQSAEPGTDRFWREVQGLGANATPVLPG</sequence>
<protein>
    <recommendedName>
        <fullName evidence="6">Lipoprotein LpqB</fullName>
    </recommendedName>
</protein>
<dbReference type="NCBIfam" id="NF010141">
    <property type="entry name" value="PRK13616.1"/>
    <property type="match status" value="1"/>
</dbReference>
<dbReference type="Proteomes" id="UP000255355">
    <property type="component" value="Unassembled WGS sequence"/>
</dbReference>
<dbReference type="GO" id="GO:0005886">
    <property type="term" value="C:plasma membrane"/>
    <property type="evidence" value="ECO:0007669"/>
    <property type="project" value="UniProtKB-SubCell"/>
</dbReference>
<dbReference type="InterPro" id="IPR018910">
    <property type="entry name" value="LpqB_C"/>
</dbReference>
<reference evidence="10 11" key="1">
    <citation type="submission" date="2018-07" db="EMBL/GenBank/DDBJ databases">
        <title>Genomic Encyclopedia of Type Strains, Phase IV (KMG-IV): sequencing the most valuable type-strain genomes for metagenomic binning, comparative biology and taxonomic classification.</title>
        <authorList>
            <person name="Goeker M."/>
        </authorList>
    </citation>
    <scope>NUCLEOTIDE SEQUENCE [LARGE SCALE GENOMIC DNA]</scope>
    <source>
        <strain evidence="10 11">DSM 44952</strain>
    </source>
</reference>
<evidence type="ECO:0000313" key="10">
    <source>
        <dbReference type="EMBL" id="RDI53176.1"/>
    </source>
</evidence>
<evidence type="ECO:0000256" key="8">
    <source>
        <dbReference type="SAM" id="Phobius"/>
    </source>
</evidence>
<organism evidence="10 11">
    <name type="scientific">Nocardia mexicana</name>
    <dbReference type="NCBI Taxonomy" id="279262"/>
    <lineage>
        <taxon>Bacteria</taxon>
        <taxon>Bacillati</taxon>
        <taxon>Actinomycetota</taxon>
        <taxon>Actinomycetes</taxon>
        <taxon>Mycobacteriales</taxon>
        <taxon>Nocardiaceae</taxon>
        <taxon>Nocardia</taxon>
    </lineage>
</organism>
<evidence type="ECO:0000313" key="11">
    <source>
        <dbReference type="Proteomes" id="UP000255355"/>
    </source>
</evidence>
<keyword evidence="8" id="KW-0812">Transmembrane</keyword>
<dbReference type="EMBL" id="QQAZ01000003">
    <property type="protein sequence ID" value="RDI53176.1"/>
    <property type="molecule type" value="Genomic_DNA"/>
</dbReference>
<evidence type="ECO:0000256" key="4">
    <source>
        <dbReference type="ARBA" id="ARBA00023139"/>
    </source>
</evidence>
<keyword evidence="11" id="KW-1185">Reference proteome</keyword>
<comment type="caution">
    <text evidence="10">The sequence shown here is derived from an EMBL/GenBank/DDBJ whole genome shotgun (WGS) entry which is preliminary data.</text>
</comment>
<proteinExistence type="inferred from homology"/>
<dbReference type="InterPro" id="IPR023959">
    <property type="entry name" value="LpqB"/>
</dbReference>
<dbReference type="OrthoDB" id="3226781at2"/>
<evidence type="ECO:0000256" key="6">
    <source>
        <dbReference type="HAMAP-Rule" id="MF_01373"/>
    </source>
</evidence>
<evidence type="ECO:0000256" key="5">
    <source>
        <dbReference type="ARBA" id="ARBA00023288"/>
    </source>
</evidence>
<evidence type="ECO:0000256" key="7">
    <source>
        <dbReference type="SAM" id="MobiDB-lite"/>
    </source>
</evidence>
<evidence type="ECO:0000256" key="1">
    <source>
        <dbReference type="ARBA" id="ARBA00022475"/>
    </source>
</evidence>
<keyword evidence="5" id="KW-0449">Lipoprotein</keyword>
<keyword evidence="2" id="KW-0732">Signal</keyword>
<keyword evidence="3 8" id="KW-0472">Membrane</keyword>
<dbReference type="Pfam" id="PF10647">
    <property type="entry name" value="Gmad1"/>
    <property type="match status" value="1"/>
</dbReference>
<keyword evidence="1" id="KW-1003">Cell membrane</keyword>
<feature type="region of interest" description="Disordered" evidence="7">
    <location>
        <begin position="47"/>
        <end position="71"/>
    </location>
</feature>
<evidence type="ECO:0000256" key="3">
    <source>
        <dbReference type="ARBA" id="ARBA00023136"/>
    </source>
</evidence>
<dbReference type="InterPro" id="IPR011044">
    <property type="entry name" value="Quino_amine_DH_bsu"/>
</dbReference>
<dbReference type="InterPro" id="IPR019606">
    <property type="entry name" value="GerMN"/>
</dbReference>
<name>A0A370H9S2_9NOCA</name>
<dbReference type="SMART" id="SM00909">
    <property type="entry name" value="Germane"/>
    <property type="match status" value="1"/>
</dbReference>
<comment type="subcellular location">
    <subcellularLocation>
        <location evidence="6">Cell membrane</location>
        <topology evidence="6">Lipid-anchor</topology>
    </subcellularLocation>
</comment>
<evidence type="ECO:0000259" key="9">
    <source>
        <dbReference type="SMART" id="SM00909"/>
    </source>
</evidence>